<dbReference type="RefSeq" id="WP_093989035.1">
    <property type="nucleotide sequence ID" value="NZ_FYDD01000004.1"/>
</dbReference>
<dbReference type="UniPathway" id="UPA00047">
    <property type="reaction ID" value="UER00055"/>
</dbReference>
<dbReference type="InterPro" id="IPR002912">
    <property type="entry name" value="ACT_dom"/>
</dbReference>
<dbReference type="SUPFAM" id="SSF55021">
    <property type="entry name" value="ACT-like"/>
    <property type="match status" value="2"/>
</dbReference>
<comment type="subunit">
    <text evidence="4 8">Dimer of large and small chains.</text>
</comment>
<dbReference type="Pfam" id="PF22629">
    <property type="entry name" value="ACT_AHAS_ss"/>
    <property type="match status" value="1"/>
</dbReference>
<name>A0A8J6TQD1_9FIRM</name>
<dbReference type="Gene3D" id="3.30.70.1150">
    <property type="entry name" value="ACT-like. Chain A, domain 2"/>
    <property type="match status" value="1"/>
</dbReference>
<dbReference type="InterPro" id="IPR027271">
    <property type="entry name" value="Acetolactate_synth/TF_NikR_C"/>
</dbReference>
<comment type="function">
    <text evidence="8">Catalyzes the conversion of 2 pyruvate molecules into acetolactate in the first common step of the biosynthetic pathway of the branched-amino acids such as leucine, isoleucine, and valine.</text>
</comment>
<evidence type="ECO:0000313" key="11">
    <source>
        <dbReference type="Proteomes" id="UP000632659"/>
    </source>
</evidence>
<evidence type="ECO:0000256" key="6">
    <source>
        <dbReference type="ARBA" id="ARBA00023304"/>
    </source>
</evidence>
<dbReference type="Gene3D" id="3.30.70.260">
    <property type="match status" value="1"/>
</dbReference>
<dbReference type="OrthoDB" id="9787365at2"/>
<dbReference type="UniPathway" id="UPA00049">
    <property type="reaction ID" value="UER00059"/>
</dbReference>
<dbReference type="FunFam" id="3.30.70.260:FF:000001">
    <property type="entry name" value="Acetolactate synthase, small subunit"/>
    <property type="match status" value="1"/>
</dbReference>
<organism evidence="10 11">
    <name type="scientific">Massiliimalia timonensis</name>
    <dbReference type="NCBI Taxonomy" id="1987501"/>
    <lineage>
        <taxon>Bacteria</taxon>
        <taxon>Bacillati</taxon>
        <taxon>Bacillota</taxon>
        <taxon>Clostridia</taxon>
        <taxon>Eubacteriales</taxon>
        <taxon>Oscillospiraceae</taxon>
        <taxon>Massiliimalia</taxon>
    </lineage>
</organism>
<evidence type="ECO:0000256" key="4">
    <source>
        <dbReference type="ARBA" id="ARBA00011744"/>
    </source>
</evidence>
<dbReference type="InterPro" id="IPR004789">
    <property type="entry name" value="Acetalactate_synth_ssu"/>
</dbReference>
<dbReference type="NCBIfam" id="TIGR00119">
    <property type="entry name" value="acolac_sm"/>
    <property type="match status" value="1"/>
</dbReference>
<dbReference type="Pfam" id="PF10369">
    <property type="entry name" value="ALS_ss_C"/>
    <property type="match status" value="1"/>
</dbReference>
<evidence type="ECO:0000313" key="10">
    <source>
        <dbReference type="EMBL" id="MBC8611019.1"/>
    </source>
</evidence>
<dbReference type="CDD" id="cd04878">
    <property type="entry name" value="ACT_AHAS"/>
    <property type="match status" value="1"/>
</dbReference>
<dbReference type="EC" id="2.2.1.6" evidence="8"/>
<dbReference type="PROSITE" id="PS51671">
    <property type="entry name" value="ACT"/>
    <property type="match status" value="1"/>
</dbReference>
<dbReference type="EMBL" id="JACRTL010000003">
    <property type="protein sequence ID" value="MBC8611019.1"/>
    <property type="molecule type" value="Genomic_DNA"/>
</dbReference>
<keyword evidence="11" id="KW-1185">Reference proteome</keyword>
<dbReference type="InterPro" id="IPR045865">
    <property type="entry name" value="ACT-like_dom_sf"/>
</dbReference>
<dbReference type="InterPro" id="IPR019455">
    <property type="entry name" value="Acetolactate_synth_ssu_C"/>
</dbReference>
<dbReference type="InterPro" id="IPR039557">
    <property type="entry name" value="AHAS_ACT"/>
</dbReference>
<comment type="similarity">
    <text evidence="3 8">Belongs to the acetolactate synthase small subunit family.</text>
</comment>
<keyword evidence="8 10" id="KW-0808">Transferase</keyword>
<comment type="pathway">
    <text evidence="1 8">Amino-acid biosynthesis; L-isoleucine biosynthesis; L-isoleucine from 2-oxobutanoate: step 1/4.</text>
</comment>
<reference evidence="10" key="1">
    <citation type="submission" date="2020-08" db="EMBL/GenBank/DDBJ databases">
        <title>Genome public.</title>
        <authorList>
            <person name="Liu C."/>
            <person name="Sun Q."/>
        </authorList>
    </citation>
    <scope>NUCLEOTIDE SEQUENCE</scope>
    <source>
        <strain evidence="10">NSJ-15</strain>
    </source>
</reference>
<dbReference type="GO" id="GO:1990610">
    <property type="term" value="F:acetolactate synthase regulator activity"/>
    <property type="evidence" value="ECO:0007669"/>
    <property type="project" value="UniProtKB-UniRule"/>
</dbReference>
<evidence type="ECO:0000256" key="7">
    <source>
        <dbReference type="ARBA" id="ARBA00048670"/>
    </source>
</evidence>
<dbReference type="InterPro" id="IPR054480">
    <property type="entry name" value="AHAS_small-like_ACT"/>
</dbReference>
<protein>
    <recommendedName>
        <fullName evidence="8">Acetolactate synthase small subunit</fullName>
        <shortName evidence="8">AHAS</shortName>
        <shortName evidence="8">ALS</shortName>
        <ecNumber evidence="8">2.2.1.6</ecNumber>
    </recommendedName>
    <alternativeName>
        <fullName evidence="8">Acetohydroxy-acid synthase small subunit</fullName>
    </alternativeName>
</protein>
<dbReference type="NCBIfam" id="NF008864">
    <property type="entry name" value="PRK11895.1"/>
    <property type="match status" value="1"/>
</dbReference>
<dbReference type="PANTHER" id="PTHR30239:SF0">
    <property type="entry name" value="ACETOLACTATE SYNTHASE SMALL SUBUNIT 1, CHLOROPLASTIC"/>
    <property type="match status" value="1"/>
</dbReference>
<comment type="catalytic activity">
    <reaction evidence="7 8">
        <text>2 pyruvate + H(+) = (2S)-2-acetolactate + CO2</text>
        <dbReference type="Rhea" id="RHEA:25249"/>
        <dbReference type="ChEBI" id="CHEBI:15361"/>
        <dbReference type="ChEBI" id="CHEBI:15378"/>
        <dbReference type="ChEBI" id="CHEBI:16526"/>
        <dbReference type="ChEBI" id="CHEBI:58476"/>
        <dbReference type="EC" id="2.2.1.6"/>
    </reaction>
</comment>
<evidence type="ECO:0000256" key="5">
    <source>
        <dbReference type="ARBA" id="ARBA00022605"/>
    </source>
</evidence>
<proteinExistence type="inferred from homology"/>
<feature type="domain" description="ACT" evidence="9">
    <location>
        <begin position="4"/>
        <end position="78"/>
    </location>
</feature>
<dbReference type="GO" id="GO:0009099">
    <property type="term" value="P:L-valine biosynthetic process"/>
    <property type="evidence" value="ECO:0007669"/>
    <property type="project" value="UniProtKB-UniRule"/>
</dbReference>
<comment type="pathway">
    <text evidence="2 8">Amino-acid biosynthesis; L-valine biosynthesis; L-valine from pyruvate: step 1/4.</text>
</comment>
<keyword evidence="6 8" id="KW-0100">Branched-chain amino acid biosynthesis</keyword>
<evidence type="ECO:0000259" key="9">
    <source>
        <dbReference type="PROSITE" id="PS51671"/>
    </source>
</evidence>
<dbReference type="PANTHER" id="PTHR30239">
    <property type="entry name" value="ACETOLACTATE SYNTHASE SMALL SUBUNIT"/>
    <property type="match status" value="1"/>
</dbReference>
<evidence type="ECO:0000256" key="8">
    <source>
        <dbReference type="RuleBase" id="RU368092"/>
    </source>
</evidence>
<keyword evidence="5 8" id="KW-0028">Amino-acid biosynthesis</keyword>
<dbReference type="GO" id="GO:0009097">
    <property type="term" value="P:isoleucine biosynthetic process"/>
    <property type="evidence" value="ECO:0007669"/>
    <property type="project" value="UniProtKB-UniRule"/>
</dbReference>
<gene>
    <name evidence="10" type="primary">ilvN</name>
    <name evidence="10" type="ORF">H8702_07770</name>
</gene>
<dbReference type="AlphaFoldDB" id="A0A8J6TQD1"/>
<accession>A0A8J6TQD1</accession>
<evidence type="ECO:0000256" key="1">
    <source>
        <dbReference type="ARBA" id="ARBA00004974"/>
    </source>
</evidence>
<comment type="caution">
    <text evidence="10">The sequence shown here is derived from an EMBL/GenBank/DDBJ whole genome shotgun (WGS) entry which is preliminary data.</text>
</comment>
<sequence length="162" mass="18106">MLHTISILVENHAGTLSRISGLFSRRGFNIESLAVGITDDPTISRITIIVEGDDYTVEQVEKQLNKLVDVIKLKRIRSEENISRELMLVKVAYNAKTRGDVIDIARVMQSKICDISPSTITIEISDTTERLEILQELLKPYGILEVIRTGTIAIQKGSEVIN</sequence>
<dbReference type="GO" id="GO:0005829">
    <property type="term" value="C:cytosol"/>
    <property type="evidence" value="ECO:0007669"/>
    <property type="project" value="TreeGrafter"/>
</dbReference>
<evidence type="ECO:0000256" key="2">
    <source>
        <dbReference type="ARBA" id="ARBA00005025"/>
    </source>
</evidence>
<evidence type="ECO:0000256" key="3">
    <source>
        <dbReference type="ARBA" id="ARBA00006341"/>
    </source>
</evidence>
<dbReference type="Proteomes" id="UP000632659">
    <property type="component" value="Unassembled WGS sequence"/>
</dbReference>
<dbReference type="GO" id="GO:0003984">
    <property type="term" value="F:acetolactate synthase activity"/>
    <property type="evidence" value="ECO:0007669"/>
    <property type="project" value="UniProtKB-UniRule"/>
</dbReference>